<dbReference type="EMBL" id="REGN01009191">
    <property type="protein sequence ID" value="RNA01726.1"/>
    <property type="molecule type" value="Genomic_DNA"/>
</dbReference>
<organism evidence="1 2">
    <name type="scientific">Brachionus plicatilis</name>
    <name type="common">Marine rotifer</name>
    <name type="synonym">Brachionus muelleri</name>
    <dbReference type="NCBI Taxonomy" id="10195"/>
    <lineage>
        <taxon>Eukaryota</taxon>
        <taxon>Metazoa</taxon>
        <taxon>Spiralia</taxon>
        <taxon>Gnathifera</taxon>
        <taxon>Rotifera</taxon>
        <taxon>Eurotatoria</taxon>
        <taxon>Monogononta</taxon>
        <taxon>Pseudotrocha</taxon>
        <taxon>Ploima</taxon>
        <taxon>Brachionidae</taxon>
        <taxon>Brachionus</taxon>
    </lineage>
</organism>
<protein>
    <submittedName>
        <fullName evidence="1">Uncharacterized protein</fullName>
    </submittedName>
</protein>
<sequence length="67" mass="7605">MISTGGCYKPNNNTVAIDIQQLNMIYYQLVSTETKEIPLNCSFQYKIEKILSAIRYLLILLTTNGTT</sequence>
<name>A0A3M7PRI9_BRAPC</name>
<dbReference type="AlphaFoldDB" id="A0A3M7PRI9"/>
<evidence type="ECO:0000313" key="2">
    <source>
        <dbReference type="Proteomes" id="UP000276133"/>
    </source>
</evidence>
<proteinExistence type="predicted"/>
<dbReference type="Proteomes" id="UP000276133">
    <property type="component" value="Unassembled WGS sequence"/>
</dbReference>
<accession>A0A3M7PRI9</accession>
<comment type="caution">
    <text evidence="1">The sequence shown here is derived from an EMBL/GenBank/DDBJ whole genome shotgun (WGS) entry which is preliminary data.</text>
</comment>
<gene>
    <name evidence="1" type="ORF">BpHYR1_015605</name>
</gene>
<keyword evidence="2" id="KW-1185">Reference proteome</keyword>
<evidence type="ECO:0000313" key="1">
    <source>
        <dbReference type="EMBL" id="RNA01726.1"/>
    </source>
</evidence>
<reference evidence="1 2" key="1">
    <citation type="journal article" date="2018" name="Sci. Rep.">
        <title>Genomic signatures of local adaptation to the degree of environmental predictability in rotifers.</title>
        <authorList>
            <person name="Franch-Gras L."/>
            <person name="Hahn C."/>
            <person name="Garcia-Roger E.M."/>
            <person name="Carmona M.J."/>
            <person name="Serra M."/>
            <person name="Gomez A."/>
        </authorList>
    </citation>
    <scope>NUCLEOTIDE SEQUENCE [LARGE SCALE GENOMIC DNA]</scope>
    <source>
        <strain evidence="1">HYR1</strain>
    </source>
</reference>